<evidence type="ECO:0000256" key="3">
    <source>
        <dbReference type="ARBA" id="ARBA00023008"/>
    </source>
</evidence>
<dbReference type="PROSITE" id="PS00498">
    <property type="entry name" value="TYROSINASE_2"/>
    <property type="match status" value="1"/>
</dbReference>
<reference evidence="6" key="1">
    <citation type="submission" date="2016-10" db="EMBL/GenBank/DDBJ databases">
        <authorList>
            <person name="Varghese N."/>
        </authorList>
    </citation>
    <scope>NUCLEOTIDE SEQUENCE [LARGE SCALE GENOMIC DNA]</scope>
    <source>
        <strain evidence="6">Nsp8</strain>
    </source>
</reference>
<dbReference type="InterPro" id="IPR008922">
    <property type="entry name" value="Di-copper_centre_dom_sf"/>
</dbReference>
<feature type="domain" description="Tyrosinase copper-binding" evidence="4">
    <location>
        <begin position="243"/>
        <end position="254"/>
    </location>
</feature>
<protein>
    <submittedName>
        <fullName evidence="5">Common central domain of tyrosinase</fullName>
    </submittedName>
</protein>
<dbReference type="AlphaFoldDB" id="A0A1I4YPR0"/>
<keyword evidence="2" id="KW-0479">Metal-binding</keyword>
<name>A0A1I4YPR0_9PROT</name>
<keyword evidence="3" id="KW-0186">Copper</keyword>
<evidence type="ECO:0000256" key="2">
    <source>
        <dbReference type="ARBA" id="ARBA00022723"/>
    </source>
</evidence>
<dbReference type="PANTHER" id="PTHR11474:SF126">
    <property type="entry name" value="TYROSINASE-LIKE PROTEIN TYR-1-RELATED"/>
    <property type="match status" value="1"/>
</dbReference>
<dbReference type="Proteomes" id="UP000183107">
    <property type="component" value="Unassembled WGS sequence"/>
</dbReference>
<sequence length="1099" mass="118658">MGVRKNAARLTPTERDNFLRALLTLKHTIANPGDPAAQQISVYDQFVALHLYTLSVNVPGGGAINMGHQNSGFGPWHRYYLLRFEQSLQAVDPTVTLPYWDWTDHAATENIIFQDNFMGPNGGAGGVGGGTVRSGYFAFDRPGSGTNPTPLPAWWPGGPAGLPGWRVKTQLQQGHGNTLRRSFDAFTALETKADVQTCLSRPNYENPNGFRPFLEGGGVFQMHNGMHSWVGGNMGDPNSSPNDPIFFMHHCNIDRLWAMWQIDGHQGNAFYPAAGRPEGHNLNDPMWPWVGGLGGYSSNNAQTNIVLPDFTAESIRHPADVLDHRALGVAHDTEVILGIALDQTGSMNGMTPDPMTGMAPNITKWEAAKRGVAALLHDCETAYAAAEAYVVGGVETFRSAGGGNTFTQIFPGANFGVIKNGGAISQSNFETNIAAQSPAGGTPLAGALTDTDINLVRAPFVNLPAGEQRYLSILTDGMATAPPPLSSLGTPAFPDTVIFAMGFGIGGGWDGVDYATIADMATKGKTAPLGVSQVYHGENAGAIDKFYTNSIAASLGYTPSVDPVFDLYPGEHVHFRFDVTSAEDAYMITAQGFDFLDGNWDYCLMAPSGMHCADTRMEGNMGVPAGSGHSHGSPTETLAPFLVTMKQHQGRCTIFLNRNGADTHDWVGRWHFMAYYKADPAEPLMVMPSLSDFVLPAGAPPVRGALYSRFSQKPTERLPVRAIAGRPAHQLATGLNGISTNSPEPPCAVSINIFKRTSRRASLTATAKAPFAGEDIILTLQLSDASGGRQDVHTLVARLVAPNHALGNAVADLKTVPVKARRQFINRENTEDPFDLLQYLAEYERLKPGAFAIRDEEIEFKQKDDSTWIARIKRNAFPGVYRIALYVEGIYYSKGEKPENDRKKGKEGGRHSHRCCELGPQRFTESLHTEIALGIKPDEKQSRAELHWTDPDKFVVSATLIDAGGNIALPTAGHVPVVRVGGKAIHAKTLSSLTAEYLMEVTLIGKNIEIAPGGQTVKSGDVVVEAVDGERVPIKQNTNLSVGVEISGNKLKVDIPELIGDRETRKVFPAGTQEAMKIAMENRQSFASTQEAKDSGFQL</sequence>
<proteinExistence type="inferred from homology"/>
<dbReference type="EMBL" id="FOVJ01000001">
    <property type="protein sequence ID" value="SFN39773.1"/>
    <property type="molecule type" value="Genomic_DNA"/>
</dbReference>
<evidence type="ECO:0000313" key="6">
    <source>
        <dbReference type="Proteomes" id="UP000183107"/>
    </source>
</evidence>
<gene>
    <name evidence="5" type="ORF">SAMN05216386_0804</name>
</gene>
<dbReference type="PANTHER" id="PTHR11474">
    <property type="entry name" value="TYROSINASE FAMILY MEMBER"/>
    <property type="match status" value="1"/>
</dbReference>
<comment type="similarity">
    <text evidence="1">Belongs to the tyrosinase family.</text>
</comment>
<dbReference type="InterPro" id="IPR050316">
    <property type="entry name" value="Tyrosinase/Hemocyanin"/>
</dbReference>
<evidence type="ECO:0000313" key="5">
    <source>
        <dbReference type="EMBL" id="SFN39773.1"/>
    </source>
</evidence>
<dbReference type="GO" id="GO:0016491">
    <property type="term" value="F:oxidoreductase activity"/>
    <property type="evidence" value="ECO:0007669"/>
    <property type="project" value="InterPro"/>
</dbReference>
<dbReference type="Gene3D" id="3.40.50.410">
    <property type="entry name" value="von Willebrand factor, type A domain"/>
    <property type="match status" value="1"/>
</dbReference>
<keyword evidence="6" id="KW-1185">Reference proteome</keyword>
<dbReference type="Gene3D" id="1.10.1280.10">
    <property type="entry name" value="Di-copper center containing domain from catechol oxidase"/>
    <property type="match status" value="1"/>
</dbReference>
<dbReference type="OrthoDB" id="2874181at2"/>
<evidence type="ECO:0000256" key="1">
    <source>
        <dbReference type="ARBA" id="ARBA00009928"/>
    </source>
</evidence>
<dbReference type="GO" id="GO:0046872">
    <property type="term" value="F:metal ion binding"/>
    <property type="evidence" value="ECO:0007669"/>
    <property type="project" value="UniProtKB-KW"/>
</dbReference>
<dbReference type="Pfam" id="PF00264">
    <property type="entry name" value="Tyrosinase"/>
    <property type="match status" value="1"/>
</dbReference>
<dbReference type="PRINTS" id="PR00092">
    <property type="entry name" value="TYROSINASE"/>
</dbReference>
<evidence type="ECO:0000259" key="4">
    <source>
        <dbReference type="PROSITE" id="PS00498"/>
    </source>
</evidence>
<dbReference type="InterPro" id="IPR036465">
    <property type="entry name" value="vWFA_dom_sf"/>
</dbReference>
<accession>A0A1I4YPR0</accession>
<dbReference type="SUPFAM" id="SSF48056">
    <property type="entry name" value="Di-copper centre-containing domain"/>
    <property type="match status" value="1"/>
</dbReference>
<organism evidence="5 6">
    <name type="scientific">Nitrosospira briensis</name>
    <dbReference type="NCBI Taxonomy" id="35799"/>
    <lineage>
        <taxon>Bacteria</taxon>
        <taxon>Pseudomonadati</taxon>
        <taxon>Pseudomonadota</taxon>
        <taxon>Betaproteobacteria</taxon>
        <taxon>Nitrosomonadales</taxon>
        <taxon>Nitrosomonadaceae</taxon>
        <taxon>Nitrosospira</taxon>
    </lineage>
</organism>
<dbReference type="InterPro" id="IPR002227">
    <property type="entry name" value="Tyrosinase_Cu-bd"/>
</dbReference>
<dbReference type="RefSeq" id="WP_074794890.1">
    <property type="nucleotide sequence ID" value="NZ_FOVJ01000001.1"/>
</dbReference>